<evidence type="ECO:0000313" key="1">
    <source>
        <dbReference type="EMBL" id="RWY54312.1"/>
    </source>
</evidence>
<dbReference type="InterPro" id="IPR029069">
    <property type="entry name" value="HotDog_dom_sf"/>
</dbReference>
<gene>
    <name evidence="1" type="ORF">EPL05_09765</name>
</gene>
<dbReference type="Proteomes" id="UP000286701">
    <property type="component" value="Unassembled WGS sequence"/>
</dbReference>
<comment type="caution">
    <text evidence="1">The sequence shown here is derived from an EMBL/GenBank/DDBJ whole genome shotgun (WGS) entry which is preliminary data.</text>
</comment>
<keyword evidence="2" id="KW-1185">Reference proteome</keyword>
<dbReference type="RefSeq" id="WP_128533747.1">
    <property type="nucleotide sequence ID" value="NZ_SBIW01000003.1"/>
</dbReference>
<protein>
    <submittedName>
        <fullName evidence="1">DUF4442 domain-containing protein</fullName>
    </submittedName>
</protein>
<reference evidence="1 2" key="1">
    <citation type="submission" date="2019-01" db="EMBL/GenBank/DDBJ databases">
        <title>Mucilaginibacter antarcticum sp. nov., isolated from antarctic soil.</title>
        <authorList>
            <person name="Yan Y.-Q."/>
            <person name="Du Z.-J."/>
        </authorList>
    </citation>
    <scope>NUCLEOTIDE SEQUENCE [LARGE SCALE GENOMIC DNA]</scope>
    <source>
        <strain evidence="1 2">F01003</strain>
    </source>
</reference>
<dbReference type="Pfam" id="PF14539">
    <property type="entry name" value="DUF4442"/>
    <property type="match status" value="1"/>
</dbReference>
<dbReference type="SUPFAM" id="SSF54637">
    <property type="entry name" value="Thioesterase/thiol ester dehydrase-isomerase"/>
    <property type="match status" value="1"/>
</dbReference>
<dbReference type="InterPro" id="IPR027961">
    <property type="entry name" value="DUF4442"/>
</dbReference>
<accession>A0A444MRQ5</accession>
<dbReference type="OrthoDB" id="9814774at2"/>
<sequence>MVVSENSLKWVMRLYPPLLFQRIWVVGFDKGFTGVRVTVSKSFLNKNYNGSIFGGTIFAAADPFYPVLFHQILNADGKKRLAIWSKSSKINFLKPAISNLFFEIKLSEANIAEAKETLIVTGKYEKLFPIDIYNQAGEVCASLMNEVYVRDLDLLKTLI</sequence>
<dbReference type="AlphaFoldDB" id="A0A444MRQ5"/>
<evidence type="ECO:0000313" key="2">
    <source>
        <dbReference type="Proteomes" id="UP000286701"/>
    </source>
</evidence>
<name>A0A444MRQ5_9SPHI</name>
<dbReference type="Gene3D" id="3.10.129.10">
    <property type="entry name" value="Hotdog Thioesterase"/>
    <property type="match status" value="1"/>
</dbReference>
<proteinExistence type="predicted"/>
<dbReference type="EMBL" id="SBIW01000003">
    <property type="protein sequence ID" value="RWY54312.1"/>
    <property type="molecule type" value="Genomic_DNA"/>
</dbReference>
<organism evidence="1 2">
    <name type="scientific">Mucilaginibacter gilvus</name>
    <dbReference type="NCBI Taxonomy" id="2305909"/>
    <lineage>
        <taxon>Bacteria</taxon>
        <taxon>Pseudomonadati</taxon>
        <taxon>Bacteroidota</taxon>
        <taxon>Sphingobacteriia</taxon>
        <taxon>Sphingobacteriales</taxon>
        <taxon>Sphingobacteriaceae</taxon>
        <taxon>Mucilaginibacter</taxon>
    </lineage>
</organism>